<evidence type="ECO:0000313" key="2">
    <source>
        <dbReference type="Proteomes" id="UP001482620"/>
    </source>
</evidence>
<proteinExistence type="predicted"/>
<comment type="caution">
    <text evidence="1">The sequence shown here is derived from an EMBL/GenBank/DDBJ whole genome shotgun (WGS) entry which is preliminary data.</text>
</comment>
<evidence type="ECO:0000313" key="1">
    <source>
        <dbReference type="EMBL" id="MEQ2242089.1"/>
    </source>
</evidence>
<protein>
    <submittedName>
        <fullName evidence="1">Uncharacterized protein</fullName>
    </submittedName>
</protein>
<dbReference type="EMBL" id="JAHRIQ010063127">
    <property type="protein sequence ID" value="MEQ2242089.1"/>
    <property type="molecule type" value="Genomic_DNA"/>
</dbReference>
<keyword evidence="2" id="KW-1185">Reference proteome</keyword>
<accession>A0ABV0UA74</accession>
<sequence>MGNISTQCLAKVFPPCDLFHIVFPGSTKKAQLQIFVNFIIKTKGYTHGHSGYWLLQITTSQFVDRTLFVMYPTNPDFWKNKCCGQMRPNMEAAPCYWCYLQY</sequence>
<dbReference type="Proteomes" id="UP001482620">
    <property type="component" value="Unassembled WGS sequence"/>
</dbReference>
<gene>
    <name evidence="1" type="ORF">ILYODFUR_032283</name>
</gene>
<reference evidence="1 2" key="1">
    <citation type="submission" date="2021-06" db="EMBL/GenBank/DDBJ databases">
        <authorList>
            <person name="Palmer J.M."/>
        </authorList>
    </citation>
    <scope>NUCLEOTIDE SEQUENCE [LARGE SCALE GENOMIC DNA]</scope>
    <source>
        <strain evidence="2">if_2019</strain>
        <tissue evidence="1">Muscle</tissue>
    </source>
</reference>
<name>A0ABV0UA74_9TELE</name>
<organism evidence="1 2">
    <name type="scientific">Ilyodon furcidens</name>
    <name type="common">goldbreast splitfin</name>
    <dbReference type="NCBI Taxonomy" id="33524"/>
    <lineage>
        <taxon>Eukaryota</taxon>
        <taxon>Metazoa</taxon>
        <taxon>Chordata</taxon>
        <taxon>Craniata</taxon>
        <taxon>Vertebrata</taxon>
        <taxon>Euteleostomi</taxon>
        <taxon>Actinopterygii</taxon>
        <taxon>Neopterygii</taxon>
        <taxon>Teleostei</taxon>
        <taxon>Neoteleostei</taxon>
        <taxon>Acanthomorphata</taxon>
        <taxon>Ovalentaria</taxon>
        <taxon>Atherinomorphae</taxon>
        <taxon>Cyprinodontiformes</taxon>
        <taxon>Goodeidae</taxon>
        <taxon>Ilyodon</taxon>
    </lineage>
</organism>